<dbReference type="RefSeq" id="WP_085836057.1">
    <property type="nucleotide sequence ID" value="NZ_FWFS01000004.1"/>
</dbReference>
<dbReference type="EMBL" id="FWFS01000004">
    <property type="protein sequence ID" value="SLN37004.1"/>
    <property type="molecule type" value="Genomic_DNA"/>
</dbReference>
<organism evidence="1 2">
    <name type="scientific">Aquimixticola soesokkakensis</name>
    <dbReference type="NCBI Taxonomy" id="1519096"/>
    <lineage>
        <taxon>Bacteria</taxon>
        <taxon>Pseudomonadati</taxon>
        <taxon>Pseudomonadota</taxon>
        <taxon>Alphaproteobacteria</taxon>
        <taxon>Rhodobacterales</taxon>
        <taxon>Paracoccaceae</taxon>
        <taxon>Aquimixticola</taxon>
    </lineage>
</organism>
<dbReference type="AlphaFoldDB" id="A0A1Y5SBL4"/>
<gene>
    <name evidence="1" type="ORF">AQS8620_01336</name>
</gene>
<sequence length="97" mass="11131">MSLDRSFNEKAEMWSQDRAALALGMNCSHFRKKKKQLQEEGFPEVDHITKRYVAADVRAWIARRRKVRDPEAPPRQTISGTIETVPNISGAINYDSL</sequence>
<protein>
    <submittedName>
        <fullName evidence="1">Uncharacterized protein</fullName>
    </submittedName>
</protein>
<proteinExistence type="predicted"/>
<keyword evidence="2" id="KW-1185">Reference proteome</keyword>
<evidence type="ECO:0000313" key="1">
    <source>
        <dbReference type="EMBL" id="SLN37004.1"/>
    </source>
</evidence>
<accession>A0A1Y5SBL4</accession>
<dbReference type="Proteomes" id="UP000193862">
    <property type="component" value="Unassembled WGS sequence"/>
</dbReference>
<reference evidence="1 2" key="1">
    <citation type="submission" date="2017-03" db="EMBL/GenBank/DDBJ databases">
        <authorList>
            <person name="Afonso C.L."/>
            <person name="Miller P.J."/>
            <person name="Scott M.A."/>
            <person name="Spackman E."/>
            <person name="Goraichik I."/>
            <person name="Dimitrov K.M."/>
            <person name="Suarez D.L."/>
            <person name="Swayne D.E."/>
        </authorList>
    </citation>
    <scope>NUCLEOTIDE SEQUENCE [LARGE SCALE GENOMIC DNA]</scope>
    <source>
        <strain evidence="1 2">CECT 8620</strain>
    </source>
</reference>
<evidence type="ECO:0000313" key="2">
    <source>
        <dbReference type="Proteomes" id="UP000193862"/>
    </source>
</evidence>
<name>A0A1Y5SBL4_9RHOB</name>